<dbReference type="InterPro" id="IPR030678">
    <property type="entry name" value="Peptide/Ni-bd"/>
</dbReference>
<keyword evidence="1" id="KW-0732">Signal</keyword>
<reference evidence="3" key="1">
    <citation type="submission" date="2018-05" db="EMBL/GenBank/DDBJ databases">
        <authorList>
            <person name="Lanie J.A."/>
            <person name="Ng W.-L."/>
            <person name="Kazmierczak K.M."/>
            <person name="Andrzejewski T.M."/>
            <person name="Davidsen T.M."/>
            <person name="Wayne K.J."/>
            <person name="Tettelin H."/>
            <person name="Glass J.I."/>
            <person name="Rusch D."/>
            <person name="Podicherti R."/>
            <person name="Tsui H.-C.T."/>
            <person name="Winkler M.E."/>
        </authorList>
    </citation>
    <scope>NUCLEOTIDE SEQUENCE</scope>
</reference>
<feature type="non-terminal residue" evidence="3">
    <location>
        <position position="553"/>
    </location>
</feature>
<dbReference type="PANTHER" id="PTHR30290:SF38">
    <property type="entry name" value="D,D-DIPEPTIDE-BINDING PERIPLASMIC PROTEIN DDPA-RELATED"/>
    <property type="match status" value="1"/>
</dbReference>
<dbReference type="Gene3D" id="3.10.105.10">
    <property type="entry name" value="Dipeptide-binding Protein, Domain 3"/>
    <property type="match status" value="1"/>
</dbReference>
<dbReference type="GO" id="GO:0042597">
    <property type="term" value="C:periplasmic space"/>
    <property type="evidence" value="ECO:0007669"/>
    <property type="project" value="UniProtKB-ARBA"/>
</dbReference>
<dbReference type="SUPFAM" id="SSF53850">
    <property type="entry name" value="Periplasmic binding protein-like II"/>
    <property type="match status" value="1"/>
</dbReference>
<accession>A0A381VD52</accession>
<dbReference type="PIRSF" id="PIRSF002741">
    <property type="entry name" value="MppA"/>
    <property type="match status" value="1"/>
</dbReference>
<evidence type="ECO:0000313" key="3">
    <source>
        <dbReference type="EMBL" id="SVA37313.1"/>
    </source>
</evidence>
<organism evidence="3">
    <name type="scientific">marine metagenome</name>
    <dbReference type="NCBI Taxonomy" id="408172"/>
    <lineage>
        <taxon>unclassified sequences</taxon>
        <taxon>metagenomes</taxon>
        <taxon>ecological metagenomes</taxon>
    </lineage>
</organism>
<evidence type="ECO:0000256" key="1">
    <source>
        <dbReference type="ARBA" id="ARBA00022729"/>
    </source>
</evidence>
<evidence type="ECO:0000259" key="2">
    <source>
        <dbReference type="Pfam" id="PF00496"/>
    </source>
</evidence>
<proteinExistence type="predicted"/>
<dbReference type="GO" id="GO:0043190">
    <property type="term" value="C:ATP-binding cassette (ABC) transporter complex"/>
    <property type="evidence" value="ECO:0007669"/>
    <property type="project" value="InterPro"/>
</dbReference>
<dbReference type="GO" id="GO:0015833">
    <property type="term" value="P:peptide transport"/>
    <property type="evidence" value="ECO:0007669"/>
    <property type="project" value="TreeGrafter"/>
</dbReference>
<protein>
    <recommendedName>
        <fullName evidence="2">Solute-binding protein family 5 domain-containing protein</fullName>
    </recommendedName>
</protein>
<dbReference type="InterPro" id="IPR039424">
    <property type="entry name" value="SBP_5"/>
</dbReference>
<dbReference type="PROSITE" id="PS51318">
    <property type="entry name" value="TAT"/>
    <property type="match status" value="1"/>
</dbReference>
<dbReference type="GO" id="GO:1904680">
    <property type="term" value="F:peptide transmembrane transporter activity"/>
    <property type="evidence" value="ECO:0007669"/>
    <property type="project" value="TreeGrafter"/>
</dbReference>
<dbReference type="InterPro" id="IPR006311">
    <property type="entry name" value="TAT_signal"/>
</dbReference>
<sequence>MSEIETNNQLDQLISKYRDGDLNRRQFMKRAAALGVTASAAGSMLAVGATSHAAGHVQKGGTLREGYDLDFSKHDPITTNWYDPAFFAIYEAILTNDPDGGDAPQLATGFSVSDDGMQYRFDFDPNRTFHSGKPANAAAVADYLKTFKSLSFIATLAAAVDNYTSEGDQLVINMKNPWVGTLGPHKTGYFRISCTDTWREAGGETAESTFGTEVADGTGPFTHEEWVPGSHVLVKRWEDYPGSNVPWFENKGKAHLDAVRWSFIAEASQRAVQLENGDIDTLKGPAPQDVERLESNPDITVYRFPEWSGYILTLNQDHSELFGDVSVRRALAHLIDRDAMRDIVFFGDAVSTPGPLPPTDRTYDPIVEKLVSYNPTAAAALMTDAGWALNGDGIWEKDGTVMSFEFVAQAESINESVATAVSAMLREGGFDAKLNIADRAVLFEKQATPGRDAAPMTLFYWLWPIPIDVLNLFVNSVTIPFPNMSRANSPAIDKAMSDWQTAGTAEEGQAAATAFQKAYCEEVPYVSTVTRNAVFAKRNNVNGWQPTLWNLYP</sequence>
<dbReference type="Gene3D" id="3.40.190.10">
    <property type="entry name" value="Periplasmic binding protein-like II"/>
    <property type="match status" value="1"/>
</dbReference>
<name>A0A381VD52_9ZZZZ</name>
<feature type="domain" description="Solute-binding protein family 5" evidence="2">
    <location>
        <begin position="104"/>
        <end position="446"/>
    </location>
</feature>
<dbReference type="InterPro" id="IPR000914">
    <property type="entry name" value="SBP_5_dom"/>
</dbReference>
<gene>
    <name evidence="3" type="ORF">METZ01_LOCUS90167</name>
</gene>
<dbReference type="EMBL" id="UINC01008284">
    <property type="protein sequence ID" value="SVA37313.1"/>
    <property type="molecule type" value="Genomic_DNA"/>
</dbReference>
<dbReference type="PANTHER" id="PTHR30290">
    <property type="entry name" value="PERIPLASMIC BINDING COMPONENT OF ABC TRANSPORTER"/>
    <property type="match status" value="1"/>
</dbReference>
<dbReference type="AlphaFoldDB" id="A0A381VD52"/>
<dbReference type="Pfam" id="PF00496">
    <property type="entry name" value="SBP_bac_5"/>
    <property type="match status" value="1"/>
</dbReference>